<dbReference type="Pfam" id="PF01636">
    <property type="entry name" value="APH"/>
    <property type="match status" value="1"/>
</dbReference>
<dbReference type="InterPro" id="IPR011009">
    <property type="entry name" value="Kinase-like_dom_sf"/>
</dbReference>
<keyword evidence="2" id="KW-0808">Transferase</keyword>
<dbReference type="GO" id="GO:0016301">
    <property type="term" value="F:kinase activity"/>
    <property type="evidence" value="ECO:0007669"/>
    <property type="project" value="UniProtKB-KW"/>
</dbReference>
<sequence>MMNDILQAYGLITPGSIKPFGDGLINHTWKIEDEKGSFILQKINTGVFKHPEYISENIKAVSGYLSVHHPAYFFCTPVTTTQLDDLVYTSEGCFRMYPFIKNSHTINVAENAGQAFEAARMFGELTKLLAGFPVDKLKITLPDFHNISLRYNDFLKAVVHGNKERIQQSSSLINFLKSQQHIVAEYEQLKTSGALKPRVTHHDTKINNVLLDDNNKGICVIDLDTLMPGYFISDVGDMMRTYISPFGEEEKNFSKLEMREDYFTAIAEGYLYEMRNELNEAELNHFVFAGKFMIYMQALRFLTDYLNNDIYYGRKYEEHNFVRAGNQVHLLQLLIEKEARFQEITNRITFPKKTTRQNH</sequence>
<dbReference type="PANTHER" id="PTHR21064">
    <property type="entry name" value="AMINOGLYCOSIDE PHOSPHOTRANSFERASE DOMAIN-CONTAINING PROTEIN-RELATED"/>
    <property type="match status" value="1"/>
</dbReference>
<dbReference type="InterPro" id="IPR050249">
    <property type="entry name" value="Pseudomonas-type_ThrB"/>
</dbReference>
<dbReference type="RefSeq" id="WP_245751345.1">
    <property type="nucleotide sequence ID" value="NZ_FOXQ01000005.1"/>
</dbReference>
<dbReference type="STRING" id="1465490.SAMN05444277_10575"/>
<dbReference type="PANTHER" id="PTHR21064:SF5">
    <property type="entry name" value="SLR1880 PROTEIN"/>
    <property type="match status" value="1"/>
</dbReference>
<organism evidence="2 3">
    <name type="scientific">Parafilimonas terrae</name>
    <dbReference type="NCBI Taxonomy" id="1465490"/>
    <lineage>
        <taxon>Bacteria</taxon>
        <taxon>Pseudomonadati</taxon>
        <taxon>Bacteroidota</taxon>
        <taxon>Chitinophagia</taxon>
        <taxon>Chitinophagales</taxon>
        <taxon>Chitinophagaceae</taxon>
        <taxon>Parafilimonas</taxon>
    </lineage>
</organism>
<keyword evidence="2" id="KW-0418">Kinase</keyword>
<accession>A0A1I5VM38</accession>
<evidence type="ECO:0000259" key="1">
    <source>
        <dbReference type="Pfam" id="PF01636"/>
    </source>
</evidence>
<dbReference type="SUPFAM" id="SSF56112">
    <property type="entry name" value="Protein kinase-like (PK-like)"/>
    <property type="match status" value="1"/>
</dbReference>
<name>A0A1I5VM38_9BACT</name>
<feature type="domain" description="Aminoglycoside phosphotransferase" evidence="1">
    <location>
        <begin position="17"/>
        <end position="249"/>
    </location>
</feature>
<dbReference type="AlphaFoldDB" id="A0A1I5VM38"/>
<evidence type="ECO:0000313" key="3">
    <source>
        <dbReference type="Proteomes" id="UP000199031"/>
    </source>
</evidence>
<keyword evidence="3" id="KW-1185">Reference proteome</keyword>
<protein>
    <submittedName>
        <fullName evidence="2">Ser/Thr protein kinase RdoA involved in Cpx stress response, MazF antagonist</fullName>
    </submittedName>
</protein>
<dbReference type="InterPro" id="IPR002575">
    <property type="entry name" value="Aminoglycoside_PTrfase"/>
</dbReference>
<dbReference type="Proteomes" id="UP000199031">
    <property type="component" value="Unassembled WGS sequence"/>
</dbReference>
<proteinExistence type="predicted"/>
<reference evidence="2 3" key="1">
    <citation type="submission" date="2016-10" db="EMBL/GenBank/DDBJ databases">
        <authorList>
            <person name="de Groot N.N."/>
        </authorList>
    </citation>
    <scope>NUCLEOTIDE SEQUENCE [LARGE SCALE GENOMIC DNA]</scope>
    <source>
        <strain evidence="2 3">DSM 28286</strain>
    </source>
</reference>
<gene>
    <name evidence="2" type="ORF">SAMN05444277_10575</name>
</gene>
<evidence type="ECO:0000313" key="2">
    <source>
        <dbReference type="EMBL" id="SFQ08540.1"/>
    </source>
</evidence>
<dbReference type="EMBL" id="FOXQ01000005">
    <property type="protein sequence ID" value="SFQ08540.1"/>
    <property type="molecule type" value="Genomic_DNA"/>
</dbReference>
<dbReference type="Gene3D" id="3.90.1200.10">
    <property type="match status" value="1"/>
</dbReference>